<keyword evidence="2" id="KW-1185">Reference proteome</keyword>
<proteinExistence type="predicted"/>
<sequence length="112" mass="12967">MSDKNNETKDSSKIPILNRLNYSERYGCTCIYFKSKDLLDICLRQAPANATPTSVNKWNKSSCEAISFISSKIYPSVFIEVMDNDTMEDANLLWKIIIHFINKIHLQFELLQ</sequence>
<evidence type="ECO:0000313" key="2">
    <source>
        <dbReference type="Proteomes" id="UP000765509"/>
    </source>
</evidence>
<dbReference type="EMBL" id="AVOT02104826">
    <property type="protein sequence ID" value="MBW0579332.1"/>
    <property type="molecule type" value="Genomic_DNA"/>
</dbReference>
<protein>
    <submittedName>
        <fullName evidence="1">Uncharacterized protein</fullName>
    </submittedName>
</protein>
<dbReference type="AlphaFoldDB" id="A0A9Q3KGH4"/>
<reference evidence="1" key="1">
    <citation type="submission" date="2021-03" db="EMBL/GenBank/DDBJ databases">
        <title>Draft genome sequence of rust myrtle Austropuccinia psidii MF-1, a brazilian biotype.</title>
        <authorList>
            <person name="Quecine M.C."/>
            <person name="Pachon D.M.R."/>
            <person name="Bonatelli M.L."/>
            <person name="Correr F.H."/>
            <person name="Franceschini L.M."/>
            <person name="Leite T.F."/>
            <person name="Margarido G.R.A."/>
            <person name="Almeida C.A."/>
            <person name="Ferrarezi J.A."/>
            <person name="Labate C.A."/>
        </authorList>
    </citation>
    <scope>NUCLEOTIDE SEQUENCE</scope>
    <source>
        <strain evidence="1">MF-1</strain>
    </source>
</reference>
<organism evidence="1 2">
    <name type="scientific">Austropuccinia psidii MF-1</name>
    <dbReference type="NCBI Taxonomy" id="1389203"/>
    <lineage>
        <taxon>Eukaryota</taxon>
        <taxon>Fungi</taxon>
        <taxon>Dikarya</taxon>
        <taxon>Basidiomycota</taxon>
        <taxon>Pucciniomycotina</taxon>
        <taxon>Pucciniomycetes</taxon>
        <taxon>Pucciniales</taxon>
        <taxon>Sphaerophragmiaceae</taxon>
        <taxon>Austropuccinia</taxon>
    </lineage>
</organism>
<dbReference type="Proteomes" id="UP000765509">
    <property type="component" value="Unassembled WGS sequence"/>
</dbReference>
<dbReference type="OrthoDB" id="2513437at2759"/>
<comment type="caution">
    <text evidence="1">The sequence shown here is derived from an EMBL/GenBank/DDBJ whole genome shotgun (WGS) entry which is preliminary data.</text>
</comment>
<evidence type="ECO:0000313" key="1">
    <source>
        <dbReference type="EMBL" id="MBW0579332.1"/>
    </source>
</evidence>
<accession>A0A9Q3KGH4</accession>
<name>A0A9Q3KGH4_9BASI</name>
<gene>
    <name evidence="1" type="ORF">O181_119047</name>
</gene>